<accession>A0AAC9J2K9</accession>
<evidence type="ECO:0000313" key="2">
    <source>
        <dbReference type="Proteomes" id="UP000182945"/>
    </source>
</evidence>
<protein>
    <submittedName>
        <fullName evidence="1">Uncharacterized protein</fullName>
    </submittedName>
</protein>
<proteinExistence type="predicted"/>
<gene>
    <name evidence="1" type="ORF">BME96_14960</name>
</gene>
<reference evidence="1 2" key="1">
    <citation type="submission" date="2016-11" db="EMBL/GenBank/DDBJ databases">
        <title>Complete genome sequencing of Virgibacillus halodenitrificans PDB-F2.</title>
        <authorList>
            <person name="Sun Z."/>
            <person name="Zhou Y."/>
            <person name="Li H."/>
        </authorList>
    </citation>
    <scope>NUCLEOTIDE SEQUENCE [LARGE SCALE GENOMIC DNA]</scope>
    <source>
        <strain evidence="1 2">PDB-F2</strain>
    </source>
</reference>
<evidence type="ECO:0000313" key="1">
    <source>
        <dbReference type="EMBL" id="APC49413.1"/>
    </source>
</evidence>
<dbReference type="EMBL" id="CP017962">
    <property type="protein sequence ID" value="APC49413.1"/>
    <property type="molecule type" value="Genomic_DNA"/>
</dbReference>
<dbReference type="RefSeq" id="WP_071649463.1">
    <property type="nucleotide sequence ID" value="NZ_CP017962.1"/>
</dbReference>
<dbReference type="Proteomes" id="UP000182945">
    <property type="component" value="Chromosome"/>
</dbReference>
<sequence length="266" mass="30809">MTETGEIKLTVNELAASLSLCGYESIASQIINDHGLVNDEGQFSRFVQETETSLKQKGYWDSNQERGIARGLEDLLYLLVHAKKKIRSINMQTRKVLIIHFLNKDNILVQQIEEAEHRFSFPDKANKLSDLLRTHYDLPNTDRVMNGWQPLQLSEQLVDEFHTSPAPVVQAMADDLNQPVPIRHFASDFLRNGQEFNNISFMESNYVKDHSEFDNVQFFVPGDHYIWHMDYDGLEKNQHVMMQPVPVNTYFEEVQNAIYAFFGISH</sequence>
<dbReference type="KEGG" id="vhl:BME96_14960"/>
<dbReference type="GeneID" id="71515709"/>
<dbReference type="AlphaFoldDB" id="A0AAC9J2K9"/>
<name>A0AAC9J2K9_VIRHA</name>
<organism evidence="1 2">
    <name type="scientific">Virgibacillus halodenitrificans</name>
    <name type="common">Bacillus halodenitrificans</name>
    <dbReference type="NCBI Taxonomy" id="1482"/>
    <lineage>
        <taxon>Bacteria</taxon>
        <taxon>Bacillati</taxon>
        <taxon>Bacillota</taxon>
        <taxon>Bacilli</taxon>
        <taxon>Bacillales</taxon>
        <taxon>Bacillaceae</taxon>
        <taxon>Virgibacillus</taxon>
    </lineage>
</organism>